<evidence type="ECO:0000256" key="3">
    <source>
        <dbReference type="ARBA" id="ARBA00022801"/>
    </source>
</evidence>
<dbReference type="EC" id="3.5.1.28" evidence="2"/>
<dbReference type="SUPFAM" id="SSF55846">
    <property type="entry name" value="N-acetylmuramoyl-L-alanine amidase-like"/>
    <property type="match status" value="1"/>
</dbReference>
<dbReference type="Proteomes" id="UP000661649">
    <property type="component" value="Unassembled WGS sequence"/>
</dbReference>
<dbReference type="PANTHER" id="PTHR30417">
    <property type="entry name" value="N-ACETYLMURAMOYL-L-ALANINE AMIDASE AMID"/>
    <property type="match status" value="1"/>
</dbReference>
<dbReference type="EMBL" id="JACRTP010000001">
    <property type="protein sequence ID" value="MBC8627902.1"/>
    <property type="molecule type" value="Genomic_DNA"/>
</dbReference>
<evidence type="ECO:0000256" key="2">
    <source>
        <dbReference type="ARBA" id="ARBA00011901"/>
    </source>
</evidence>
<gene>
    <name evidence="7" type="ORF">H8712_04590</name>
</gene>
<dbReference type="InterPro" id="IPR002502">
    <property type="entry name" value="Amidase_domain"/>
</dbReference>
<comment type="caution">
    <text evidence="7">The sequence shown here is derived from an EMBL/GenBank/DDBJ whole genome shotgun (WGS) entry which is preliminary data.</text>
</comment>
<dbReference type="RefSeq" id="WP_118701085.1">
    <property type="nucleotide sequence ID" value="NZ_DAWEHX010000040.1"/>
</dbReference>
<evidence type="ECO:0000256" key="1">
    <source>
        <dbReference type="ARBA" id="ARBA00001561"/>
    </source>
</evidence>
<dbReference type="SMART" id="SM00644">
    <property type="entry name" value="Ami_2"/>
    <property type="match status" value="1"/>
</dbReference>
<feature type="transmembrane region" description="Helical" evidence="5">
    <location>
        <begin position="12"/>
        <end position="31"/>
    </location>
</feature>
<reference evidence="7 8" key="1">
    <citation type="submission" date="2020-08" db="EMBL/GenBank/DDBJ databases">
        <title>Genome public.</title>
        <authorList>
            <person name="Liu C."/>
            <person name="Sun Q."/>
        </authorList>
    </citation>
    <scope>NUCLEOTIDE SEQUENCE [LARGE SCALE GENOMIC DNA]</scope>
    <source>
        <strain evidence="7 8">3_YM_SP_D4_24.mj</strain>
    </source>
</reference>
<evidence type="ECO:0000256" key="4">
    <source>
        <dbReference type="ARBA" id="ARBA00023316"/>
    </source>
</evidence>
<evidence type="ECO:0000313" key="8">
    <source>
        <dbReference type="Proteomes" id="UP000661649"/>
    </source>
</evidence>
<name>A0ABR7P9F2_9FIRM</name>
<evidence type="ECO:0000313" key="7">
    <source>
        <dbReference type="EMBL" id="MBC8627902.1"/>
    </source>
</evidence>
<organism evidence="7 8">
    <name type="scientific">Blautia stercoris</name>
    <dbReference type="NCBI Taxonomy" id="871664"/>
    <lineage>
        <taxon>Bacteria</taxon>
        <taxon>Bacillati</taxon>
        <taxon>Bacillota</taxon>
        <taxon>Clostridia</taxon>
        <taxon>Lachnospirales</taxon>
        <taxon>Lachnospiraceae</taxon>
        <taxon>Blautia</taxon>
    </lineage>
</organism>
<comment type="catalytic activity">
    <reaction evidence="1">
        <text>Hydrolyzes the link between N-acetylmuramoyl residues and L-amino acid residues in certain cell-wall glycopeptides.</text>
        <dbReference type="EC" id="3.5.1.28"/>
    </reaction>
</comment>
<dbReference type="Pfam" id="PF01510">
    <property type="entry name" value="Amidase_2"/>
    <property type="match status" value="1"/>
</dbReference>
<keyword evidence="3" id="KW-0378">Hydrolase</keyword>
<keyword evidence="8" id="KW-1185">Reference proteome</keyword>
<evidence type="ECO:0000256" key="5">
    <source>
        <dbReference type="SAM" id="Phobius"/>
    </source>
</evidence>
<dbReference type="InterPro" id="IPR036505">
    <property type="entry name" value="Amidase/PGRP_sf"/>
</dbReference>
<proteinExistence type="predicted"/>
<dbReference type="Gene3D" id="3.40.80.10">
    <property type="entry name" value="Peptidoglycan recognition protein-like"/>
    <property type="match status" value="1"/>
</dbReference>
<feature type="domain" description="N-acetylmuramoyl-L-alanine amidase" evidence="6">
    <location>
        <begin position="84"/>
        <end position="228"/>
    </location>
</feature>
<keyword evidence="5" id="KW-0472">Membrane</keyword>
<protein>
    <recommendedName>
        <fullName evidence="2">N-acetylmuramoyl-L-alanine amidase</fullName>
        <ecNumber evidence="2">3.5.1.28</ecNumber>
    </recommendedName>
</protein>
<keyword evidence="5" id="KW-0812">Transmembrane</keyword>
<dbReference type="PANTHER" id="PTHR30417:SF1">
    <property type="entry name" value="N-ACETYLMURAMOYL-L-ALANINE AMIDASE AMID"/>
    <property type="match status" value="1"/>
</dbReference>
<sequence>MKRKKKRIRTRWNIKVFVIYAVTLFFIIFGVKTAVVKIAELIQGRVEAQSQEETDVTAEEETEKNADFPGAPPFTVDLLDINEYSRPGIALEKINGIVIHYTANPKSTAKQNRDYFEGLKDSHETKASSHFVVGIKGEIVQCIPSSEISYASNSRNSDTLSIECCHKDKSGKFTKETYQSLVELVGWLCQRFGLTSEQVIRHYDVTGKNCPKYFVEHEDEWEQFKKDVDVQIAVVEQEVETASQQ</sequence>
<dbReference type="CDD" id="cd06583">
    <property type="entry name" value="PGRP"/>
    <property type="match status" value="1"/>
</dbReference>
<keyword evidence="5" id="KW-1133">Transmembrane helix</keyword>
<keyword evidence="4" id="KW-0961">Cell wall biogenesis/degradation</keyword>
<evidence type="ECO:0000259" key="6">
    <source>
        <dbReference type="SMART" id="SM00644"/>
    </source>
</evidence>
<accession>A0ABR7P9F2</accession>
<dbReference type="InterPro" id="IPR051206">
    <property type="entry name" value="NAMLAA_amidase_2"/>
</dbReference>